<keyword evidence="8" id="KW-1185">Reference proteome</keyword>
<dbReference type="InterPro" id="IPR023795">
    <property type="entry name" value="Serpin_CS"/>
</dbReference>
<dbReference type="InterPro" id="IPR036186">
    <property type="entry name" value="Serpin_sf"/>
</dbReference>
<feature type="domain" description="Serpin" evidence="6">
    <location>
        <begin position="67"/>
        <end position="423"/>
    </location>
</feature>
<dbReference type="SMART" id="SM00093">
    <property type="entry name" value="SERPIN"/>
    <property type="match status" value="1"/>
</dbReference>
<dbReference type="InterPro" id="IPR000215">
    <property type="entry name" value="Serpin_fam"/>
</dbReference>
<comment type="similarity">
    <text evidence="1 4">Belongs to the serpin family.</text>
</comment>
<dbReference type="EMBL" id="WNYA01002698">
    <property type="protein sequence ID" value="KAG8543935.1"/>
    <property type="molecule type" value="Genomic_DNA"/>
</dbReference>
<dbReference type="Gene3D" id="2.30.39.10">
    <property type="entry name" value="Alpha-1-antitrypsin, domain 1"/>
    <property type="match status" value="1"/>
</dbReference>
<dbReference type="AlphaFoldDB" id="A0AAV6Z9C8"/>
<evidence type="ECO:0000259" key="6">
    <source>
        <dbReference type="SMART" id="SM00093"/>
    </source>
</evidence>
<dbReference type="GO" id="GO:0004867">
    <property type="term" value="F:serine-type endopeptidase inhibitor activity"/>
    <property type="evidence" value="ECO:0007669"/>
    <property type="project" value="InterPro"/>
</dbReference>
<accession>A0AAV6Z9C8</accession>
<dbReference type="FunFam" id="2.30.39.10:FF:000003">
    <property type="entry name" value="alpha-1-antitrypsin isoform X1"/>
    <property type="match status" value="1"/>
</dbReference>
<dbReference type="Proteomes" id="UP000824782">
    <property type="component" value="Unassembled WGS sequence"/>
</dbReference>
<keyword evidence="2 5" id="KW-0732">Signal</keyword>
<dbReference type="GO" id="GO:0005615">
    <property type="term" value="C:extracellular space"/>
    <property type="evidence" value="ECO:0007669"/>
    <property type="project" value="InterPro"/>
</dbReference>
<dbReference type="InterPro" id="IPR042185">
    <property type="entry name" value="Serpin_sf_2"/>
</dbReference>
<gene>
    <name evidence="7" type="ORF">GDO81_023360</name>
</gene>
<feature type="signal peptide" evidence="5">
    <location>
        <begin position="1"/>
        <end position="19"/>
    </location>
</feature>
<dbReference type="PANTHER" id="PTHR11461">
    <property type="entry name" value="SERINE PROTEASE INHIBITOR, SERPIN"/>
    <property type="match status" value="1"/>
</dbReference>
<organism evidence="7 8">
    <name type="scientific">Engystomops pustulosus</name>
    <name type="common">Tungara frog</name>
    <name type="synonym">Physalaemus pustulosus</name>
    <dbReference type="NCBI Taxonomy" id="76066"/>
    <lineage>
        <taxon>Eukaryota</taxon>
        <taxon>Metazoa</taxon>
        <taxon>Chordata</taxon>
        <taxon>Craniata</taxon>
        <taxon>Vertebrata</taxon>
        <taxon>Euteleostomi</taxon>
        <taxon>Amphibia</taxon>
        <taxon>Batrachia</taxon>
        <taxon>Anura</taxon>
        <taxon>Neobatrachia</taxon>
        <taxon>Hyloidea</taxon>
        <taxon>Leptodactylidae</taxon>
        <taxon>Leiuperinae</taxon>
        <taxon>Engystomops</taxon>
    </lineage>
</organism>
<dbReference type="PROSITE" id="PS00284">
    <property type="entry name" value="SERPIN"/>
    <property type="match status" value="1"/>
</dbReference>
<feature type="chain" id="PRO_5043978259" description="Serpin domain-containing protein" evidence="5">
    <location>
        <begin position="20"/>
        <end position="427"/>
    </location>
</feature>
<dbReference type="PROSITE" id="PS51257">
    <property type="entry name" value="PROKAR_LIPOPROTEIN"/>
    <property type="match status" value="1"/>
</dbReference>
<reference evidence="7" key="1">
    <citation type="thesis" date="2020" institute="ProQuest LLC" country="789 East Eisenhower Parkway, Ann Arbor, MI, USA">
        <title>Comparative Genomics and Chromosome Evolution.</title>
        <authorList>
            <person name="Mudd A.B."/>
        </authorList>
    </citation>
    <scope>NUCLEOTIDE SEQUENCE</scope>
    <source>
        <strain evidence="7">237g6f4</strain>
        <tissue evidence="7">Blood</tissue>
    </source>
</reference>
<protein>
    <recommendedName>
        <fullName evidence="6">Serpin domain-containing protein</fullName>
    </recommendedName>
</protein>
<dbReference type="InterPro" id="IPR023796">
    <property type="entry name" value="Serpin_dom"/>
</dbReference>
<comment type="caution">
    <text evidence="7">The sequence shown here is derived from an EMBL/GenBank/DDBJ whole genome shotgun (WGS) entry which is preliminary data.</text>
</comment>
<evidence type="ECO:0000256" key="4">
    <source>
        <dbReference type="RuleBase" id="RU000411"/>
    </source>
</evidence>
<proteinExistence type="inferred from homology"/>
<evidence type="ECO:0000256" key="2">
    <source>
        <dbReference type="ARBA" id="ARBA00022729"/>
    </source>
</evidence>
<dbReference type="PRINTS" id="PR00780">
    <property type="entry name" value="LEUSERPINII"/>
</dbReference>
<dbReference type="SUPFAM" id="SSF56574">
    <property type="entry name" value="Serpins"/>
    <property type="match status" value="1"/>
</dbReference>
<dbReference type="Gene3D" id="3.30.497.10">
    <property type="entry name" value="Antithrombin, subunit I, domain 2"/>
    <property type="match status" value="1"/>
</dbReference>
<dbReference type="InterPro" id="IPR042178">
    <property type="entry name" value="Serpin_sf_1"/>
</dbReference>
<evidence type="ECO:0000256" key="1">
    <source>
        <dbReference type="ARBA" id="ARBA00009500"/>
    </source>
</evidence>
<dbReference type="PANTHER" id="PTHR11461:SF191">
    <property type="entry name" value="PROTEIN Z-DEPENDENT PROTEASE INHIBITOR"/>
    <property type="match status" value="1"/>
</dbReference>
<evidence type="ECO:0000256" key="5">
    <source>
        <dbReference type="SAM" id="SignalP"/>
    </source>
</evidence>
<evidence type="ECO:0000313" key="7">
    <source>
        <dbReference type="EMBL" id="KAG8543935.1"/>
    </source>
</evidence>
<keyword evidence="3" id="KW-0325">Glycoprotein</keyword>
<evidence type="ECO:0000256" key="3">
    <source>
        <dbReference type="ARBA" id="ARBA00023180"/>
    </source>
</evidence>
<sequence length="427" mass="48755">MSTIRWALVTALLVGACLGHSGIKGNKSKDKHYQDISHKVEEHQTPLNDTTGLSVFDISEMNTNFGFNLYRKMADKHDNNIFFSPLSVSFNLASLMAGSRGGTYDELLTGLNWEALKKSKQLKLLPSLLKELRDGVRRSEGYDLDLGSVSFVHHLFPLIDEFINETRTYFDTEFRSLDFHDQEAKNIIKEVIIKKSRGKVTDFQDEIDSQTKMILLDYILFKGKWQIPFNPDSTIDESFFVNKYKAVKVPMMYKSDKVGSMIDKMLSCTVLNLPYRGGAHMLVIMPEKGGDLEALEDRLSMQLVASWLERMKIRKTDVFFPKFRLDQKYKLKAFLEALGIKNVFTGKANFTGMTEERNLRLFEITQQALIDIDEIGAEASAITASEIVGFAMPHTVRVNHPFIFMIFNENYKSLLFIGRIINPTIAH</sequence>
<evidence type="ECO:0000313" key="8">
    <source>
        <dbReference type="Proteomes" id="UP000824782"/>
    </source>
</evidence>
<dbReference type="Pfam" id="PF00079">
    <property type="entry name" value="Serpin"/>
    <property type="match status" value="1"/>
</dbReference>
<name>A0AAV6Z9C8_ENGPU</name>